<dbReference type="PROSITE" id="PS50005">
    <property type="entry name" value="TPR"/>
    <property type="match status" value="1"/>
</dbReference>
<dbReference type="Pfam" id="PF13181">
    <property type="entry name" value="TPR_8"/>
    <property type="match status" value="1"/>
</dbReference>
<accession>A0A1Y4V2G3</accession>
<proteinExistence type="predicted"/>
<dbReference type="SUPFAM" id="SSF46894">
    <property type="entry name" value="C-terminal effector domain of the bipartite response regulators"/>
    <property type="match status" value="1"/>
</dbReference>
<keyword evidence="2" id="KW-0175">Coiled coil</keyword>
<dbReference type="SUPFAM" id="SSF48452">
    <property type="entry name" value="TPR-like"/>
    <property type="match status" value="1"/>
</dbReference>
<evidence type="ECO:0000313" key="5">
    <source>
        <dbReference type="Proteomes" id="UP000196036"/>
    </source>
</evidence>
<dbReference type="GO" id="GO:0003677">
    <property type="term" value="F:DNA binding"/>
    <property type="evidence" value="ECO:0007669"/>
    <property type="project" value="InterPro"/>
</dbReference>
<feature type="transmembrane region" description="Helical" evidence="3">
    <location>
        <begin position="495"/>
        <end position="518"/>
    </location>
</feature>
<keyword evidence="3" id="KW-1133">Transmembrane helix</keyword>
<protein>
    <recommendedName>
        <fullName evidence="6">Tetratricopeptide repeat protein</fullName>
    </recommendedName>
</protein>
<keyword evidence="3" id="KW-0472">Membrane</keyword>
<feature type="coiled-coil region" evidence="2">
    <location>
        <begin position="534"/>
        <end position="575"/>
    </location>
</feature>
<name>A0A1Y4V2G3_9BACE</name>
<evidence type="ECO:0000313" key="4">
    <source>
        <dbReference type="EMBL" id="OUQ64202.1"/>
    </source>
</evidence>
<evidence type="ECO:0000256" key="1">
    <source>
        <dbReference type="PROSITE-ProRule" id="PRU00339"/>
    </source>
</evidence>
<reference evidence="5" key="1">
    <citation type="submission" date="2017-04" db="EMBL/GenBank/DDBJ databases">
        <title>Function of individual gut microbiota members based on whole genome sequencing of pure cultures obtained from chicken caecum.</title>
        <authorList>
            <person name="Medvecky M."/>
            <person name="Cejkova D."/>
            <person name="Polansky O."/>
            <person name="Karasova D."/>
            <person name="Kubasova T."/>
            <person name="Cizek A."/>
            <person name="Rychlik I."/>
        </authorList>
    </citation>
    <scope>NUCLEOTIDE SEQUENCE [LARGE SCALE GENOMIC DNA]</scope>
    <source>
        <strain evidence="5">An109</strain>
    </source>
</reference>
<dbReference type="InterPro" id="IPR019734">
    <property type="entry name" value="TPR_rpt"/>
</dbReference>
<dbReference type="Pfam" id="PF13424">
    <property type="entry name" value="TPR_12"/>
    <property type="match status" value="1"/>
</dbReference>
<organism evidence="4 5">
    <name type="scientific">Bacteroides xylanisolvens</name>
    <dbReference type="NCBI Taxonomy" id="371601"/>
    <lineage>
        <taxon>Bacteria</taxon>
        <taxon>Pseudomonadati</taxon>
        <taxon>Bacteroidota</taxon>
        <taxon>Bacteroidia</taxon>
        <taxon>Bacteroidales</taxon>
        <taxon>Bacteroidaceae</taxon>
        <taxon>Bacteroides</taxon>
    </lineage>
</organism>
<dbReference type="SMART" id="SM00028">
    <property type="entry name" value="TPR"/>
    <property type="match status" value="2"/>
</dbReference>
<dbReference type="Proteomes" id="UP000196036">
    <property type="component" value="Unassembled WGS sequence"/>
</dbReference>
<evidence type="ECO:0000256" key="2">
    <source>
        <dbReference type="SAM" id="Coils"/>
    </source>
</evidence>
<dbReference type="AlphaFoldDB" id="A0A1Y4V2G3"/>
<dbReference type="RefSeq" id="WP_087318761.1">
    <property type="nucleotide sequence ID" value="NZ_JAHOJA010000104.1"/>
</dbReference>
<dbReference type="InterPro" id="IPR011990">
    <property type="entry name" value="TPR-like_helical_dom_sf"/>
</dbReference>
<feature type="repeat" description="TPR" evidence="1">
    <location>
        <begin position="225"/>
        <end position="258"/>
    </location>
</feature>
<gene>
    <name evidence="4" type="ORF">B5E52_17685</name>
</gene>
<evidence type="ECO:0000256" key="3">
    <source>
        <dbReference type="SAM" id="Phobius"/>
    </source>
</evidence>
<keyword evidence="3" id="KW-0812">Transmembrane</keyword>
<dbReference type="InterPro" id="IPR016032">
    <property type="entry name" value="Sig_transdc_resp-reg_C-effctor"/>
</dbReference>
<dbReference type="EMBL" id="NFLW01000039">
    <property type="protein sequence ID" value="OUQ64202.1"/>
    <property type="molecule type" value="Genomic_DNA"/>
</dbReference>
<evidence type="ECO:0008006" key="6">
    <source>
        <dbReference type="Google" id="ProtNLM"/>
    </source>
</evidence>
<sequence length="687" mass="79576">MKMLYLCRQTNIQCISMIKSTYIFFVFFMLTAVWSCNRPSDMQREHPAVSPTFYADSLRTLGRGIRLIKEEKESLAFPPLDSVFRLPVDDVLTTEELRRLSSESLRRLMIYFNLMMNFESGYQYFDSLERAKHPVVSRYCRRELWVVKAQMLMALDRHAEAVDYLNRAMALKDENNDPLSEIFCTATAGITYMGVDTISTRAESAFRRACRVAERSALSNYWLYPQAIGRLADIYLQQGKYEESISLCREAIRLCEKSGSYHGKLVAAEILTEAYRLLGLYDEAFRYCAVGTGEPARAEVDNNLIGRFFIAKAEIHNNLNRPDSALLVLAQADSCFDRTKNDYYHLMVQIDRMYYLAAFPDSVNVALRGFAALEGKVPRHRLPYYDYYYGATLVRVGKWLEAIPLLRKSIGELKDISELHPASEAAELLMEGYRHTGRAVDMLTVFPEYRMMRDSVTRKDKIRQLASANIRFETQKKEQENRLLTAEVRLQDTLLHVYFIAGVCTLLLVFFIAGWMVMRHRNLRLRWQLEAQEHERADERLRDQESRLHELIAARQDLYERNRSLIRQLSDIQARHRNTCELDSVMESLQSHLLTRKEEEDFRNAFLSVYPSALLHLREACPAVTRSEELFCMLVLLKQSNEELARTLGISVASVSKTRYRIRVKLGLPEGSDTDAEIRHIMAGEDL</sequence>
<feature type="transmembrane region" description="Helical" evidence="3">
    <location>
        <begin position="12"/>
        <end position="34"/>
    </location>
</feature>
<dbReference type="GO" id="GO:0006355">
    <property type="term" value="P:regulation of DNA-templated transcription"/>
    <property type="evidence" value="ECO:0007669"/>
    <property type="project" value="InterPro"/>
</dbReference>
<comment type="caution">
    <text evidence="4">The sequence shown here is derived from an EMBL/GenBank/DDBJ whole genome shotgun (WGS) entry which is preliminary data.</text>
</comment>
<dbReference type="Gene3D" id="1.25.40.10">
    <property type="entry name" value="Tetratricopeptide repeat domain"/>
    <property type="match status" value="1"/>
</dbReference>
<keyword evidence="1" id="KW-0802">TPR repeat</keyword>